<keyword evidence="1" id="KW-0812">Transmembrane</keyword>
<dbReference type="InterPro" id="IPR009030">
    <property type="entry name" value="Growth_fac_rcpt_cys_sf"/>
</dbReference>
<accession>A0A644F288</accession>
<protein>
    <submittedName>
        <fullName evidence="3">VSP</fullName>
    </submittedName>
</protein>
<dbReference type="EMBL" id="AACB03000003">
    <property type="protein sequence ID" value="KAE8302717.1"/>
    <property type="molecule type" value="Genomic_DNA"/>
</dbReference>
<gene>
    <name evidence="3" type="ORF">GL50803_00101380</name>
</gene>
<feature type="transmembrane region" description="Helical" evidence="1">
    <location>
        <begin position="606"/>
        <end position="630"/>
    </location>
</feature>
<evidence type="ECO:0000313" key="4">
    <source>
        <dbReference type="Proteomes" id="UP000001548"/>
    </source>
</evidence>
<keyword evidence="4" id="KW-1185">Reference proteome</keyword>
<keyword evidence="1" id="KW-0472">Membrane</keyword>
<dbReference type="PANTHER" id="PTHR23275:SF100">
    <property type="entry name" value="EGF-LIKE DOMAIN-CONTAINING PROTEIN"/>
    <property type="match status" value="1"/>
</dbReference>
<dbReference type="InterPro" id="IPR005127">
    <property type="entry name" value="Giardia_VSP"/>
</dbReference>
<dbReference type="Pfam" id="PF03302">
    <property type="entry name" value="VSP"/>
    <property type="match status" value="2"/>
</dbReference>
<comment type="caution">
    <text evidence="3">The sequence shown here is derived from an EMBL/GenBank/DDBJ whole genome shotgun (WGS) entry which is preliminary data.</text>
</comment>
<dbReference type="InterPro" id="IPR052798">
    <property type="entry name" value="Giardia_VSA"/>
</dbReference>
<keyword evidence="1" id="KW-1133">Transmembrane helix</keyword>
<dbReference type="AlphaFoldDB" id="A0A644F288"/>
<evidence type="ECO:0000256" key="2">
    <source>
        <dbReference type="SAM" id="SignalP"/>
    </source>
</evidence>
<dbReference type="CDD" id="cd00064">
    <property type="entry name" value="FU"/>
    <property type="match status" value="1"/>
</dbReference>
<reference evidence="3 4" key="1">
    <citation type="journal article" date="2007" name="Science">
        <title>Genomic minimalism in the early diverging intestinal parasite Giardia lamblia.</title>
        <authorList>
            <person name="Morrison H.G."/>
            <person name="McArthur A.G."/>
            <person name="Gillin F.D."/>
            <person name="Aley S.B."/>
            <person name="Adam R.D."/>
            <person name="Olsen G.J."/>
            <person name="Best A.A."/>
            <person name="Cande W.Z."/>
            <person name="Chen F."/>
            <person name="Cipriano M.J."/>
            <person name="Davids B.J."/>
            <person name="Dawson S.C."/>
            <person name="Elmendorf H.G."/>
            <person name="Hehl A.B."/>
            <person name="Holder M.E."/>
            <person name="Huse S.M."/>
            <person name="Kim U.U."/>
            <person name="Lasek-Nesselquist E."/>
            <person name="Manning G."/>
            <person name="Nigam A."/>
            <person name="Nixon J.E."/>
            <person name="Palm D."/>
            <person name="Passamaneck N.E."/>
            <person name="Prabhu A."/>
            <person name="Reich C.I."/>
            <person name="Reiner D.S."/>
            <person name="Samuelson J."/>
            <person name="Svard S.G."/>
            <person name="Sogin M.L."/>
        </authorList>
    </citation>
    <scope>NUCLEOTIDE SEQUENCE [LARGE SCALE GENOMIC DNA]</scope>
    <source>
        <strain evidence="3 4">WB C6</strain>
    </source>
</reference>
<dbReference type="InterPro" id="IPR006212">
    <property type="entry name" value="Furin_repeat"/>
</dbReference>
<evidence type="ECO:0000313" key="3">
    <source>
        <dbReference type="EMBL" id="KAE8302717.1"/>
    </source>
</evidence>
<proteinExistence type="predicted"/>
<dbReference type="Gene3D" id="2.10.220.10">
    <property type="entry name" value="Hormone Receptor, Insulin-like Growth Factor Receptor 1, Chain A, domain 2"/>
    <property type="match status" value="4"/>
</dbReference>
<dbReference type="PANTHER" id="PTHR23275">
    <property type="entry name" value="CABRIOLET.-RELATED"/>
    <property type="match status" value="1"/>
</dbReference>
<evidence type="ECO:0000256" key="1">
    <source>
        <dbReference type="SAM" id="Phobius"/>
    </source>
</evidence>
<name>A0A644F288_GIAIC</name>
<keyword evidence="2" id="KW-0732">Signal</keyword>
<dbReference type="SUPFAM" id="SSF57184">
    <property type="entry name" value="Growth factor receptor domain"/>
    <property type="match status" value="3"/>
</dbReference>
<organism evidence="3 4">
    <name type="scientific">Giardia intestinalis (strain ATCC 50803 / WB clone C6)</name>
    <name type="common">Giardia lamblia</name>
    <dbReference type="NCBI Taxonomy" id="184922"/>
    <lineage>
        <taxon>Eukaryota</taxon>
        <taxon>Metamonada</taxon>
        <taxon>Diplomonadida</taxon>
        <taxon>Hexamitidae</taxon>
        <taxon>Giardiinae</taxon>
        <taxon>Giardia</taxon>
    </lineage>
</organism>
<dbReference type="SMART" id="SM00261">
    <property type="entry name" value="FU"/>
    <property type="match status" value="5"/>
</dbReference>
<sequence>MFYAFLLIGLALQLATEECTTVSGDQPDTCKACSAVINGKKYCSQCNGGGSQSAPTDGVCSADNNECSQKQDGVCTQCANKSFMYKGGCYKDSQAPGNTMCETATDGVCTQAKAGYFVPPGADASHQSVIPCGDEEEITVKNDKKYKGVLHCTQCEEPTEASDTTTPKAATCTACESGYFVDNSKGKTCTACADNCLTCTDGTVSKCKSCTAETYFLATEGSEGPCISCGDATQGSGAWKGVAGCAKCTKPQSAGPATCTECQADKYLKTESGTASCASAEECKDGFFPMTDAQNSNRKVCALCSEADKGGIANCKKCSLKATSARAGPIVTCSECTNNNLSPLKDECMLDCPAGTYANSKVCTRCHESCANCSDNAEASCTACYPGSVLEHDGDPTTGKCIQECTGRYAENCEAGQCTAVVGGSKYCSRCKTGFVPINDMCVSTTARAAAECVAGEGVCTSCTGAYFLESGGCYKTGAFPGNTLCIAAGANGKCANCANGQNADPQTGACPPCPANCSKCSGDSGVKTCTECYSGYYLDTGKECKKCSETSGNIQGVPNCVSCKAPSSPNAPTPVTCYVKTDGTNNGDNDNNGGSTNKSGLSTGAIAGISVAVVVVVAGLVGFLCWWFICRGKA</sequence>
<feature type="signal peptide" evidence="2">
    <location>
        <begin position="1"/>
        <end position="17"/>
    </location>
</feature>
<dbReference type="Proteomes" id="UP000001548">
    <property type="component" value="Unassembled WGS sequence"/>
</dbReference>
<feature type="chain" id="PRO_5024883643" evidence="2">
    <location>
        <begin position="18"/>
        <end position="635"/>
    </location>
</feature>
<dbReference type="InParanoid" id="A0A644F288"/>